<evidence type="ECO:0008006" key="3">
    <source>
        <dbReference type="Google" id="ProtNLM"/>
    </source>
</evidence>
<dbReference type="Gene3D" id="3.10.450.50">
    <property type="match status" value="1"/>
</dbReference>
<dbReference type="InterPro" id="IPR032710">
    <property type="entry name" value="NTF2-like_dom_sf"/>
</dbReference>
<dbReference type="AlphaFoldDB" id="A0A138ZZ15"/>
<dbReference type="EMBL" id="KQ965869">
    <property type="protein sequence ID" value="KXS09373.1"/>
    <property type="molecule type" value="Genomic_DNA"/>
</dbReference>
<sequence>MSTNSKTYEILRKSVEDFGKGDLEGYLSAFTPDAVVSVFGIPFEPAIPFWHKFDKARADNLDESQSTLDLYDLVVGEKRGFELFHVVDVHRDGRKTLYDMCVIVELDAETGKIKKYQVFTEDMEVINMYRGWYKAVSGRA</sequence>
<dbReference type="SUPFAM" id="SSF54427">
    <property type="entry name" value="NTF2-like"/>
    <property type="match status" value="1"/>
</dbReference>
<gene>
    <name evidence="1" type="ORF">M427DRAFT_39077</name>
</gene>
<keyword evidence="2" id="KW-1185">Reference proteome</keyword>
<name>A0A138ZZ15_GONPJ</name>
<organism evidence="1 2">
    <name type="scientific">Gonapodya prolifera (strain JEL478)</name>
    <name type="common">Monoblepharis prolifera</name>
    <dbReference type="NCBI Taxonomy" id="1344416"/>
    <lineage>
        <taxon>Eukaryota</taxon>
        <taxon>Fungi</taxon>
        <taxon>Fungi incertae sedis</taxon>
        <taxon>Chytridiomycota</taxon>
        <taxon>Chytridiomycota incertae sedis</taxon>
        <taxon>Monoblepharidomycetes</taxon>
        <taxon>Monoblepharidales</taxon>
        <taxon>Gonapodyaceae</taxon>
        <taxon>Gonapodya</taxon>
    </lineage>
</organism>
<evidence type="ECO:0000313" key="1">
    <source>
        <dbReference type="EMBL" id="KXS09373.1"/>
    </source>
</evidence>
<accession>A0A138ZZ15</accession>
<reference evidence="1 2" key="1">
    <citation type="journal article" date="2015" name="Genome Biol. Evol.">
        <title>Phylogenomic analyses indicate that early fungi evolved digesting cell walls of algal ancestors of land plants.</title>
        <authorList>
            <person name="Chang Y."/>
            <person name="Wang S."/>
            <person name="Sekimoto S."/>
            <person name="Aerts A.L."/>
            <person name="Choi C."/>
            <person name="Clum A."/>
            <person name="LaButti K.M."/>
            <person name="Lindquist E.A."/>
            <person name="Yee Ngan C."/>
            <person name="Ohm R.A."/>
            <person name="Salamov A.A."/>
            <person name="Grigoriev I.V."/>
            <person name="Spatafora J.W."/>
            <person name="Berbee M.L."/>
        </authorList>
    </citation>
    <scope>NUCLEOTIDE SEQUENCE [LARGE SCALE GENOMIC DNA]</scope>
    <source>
        <strain evidence="1 2">JEL478</strain>
    </source>
</reference>
<dbReference type="Proteomes" id="UP000070544">
    <property type="component" value="Unassembled WGS sequence"/>
</dbReference>
<evidence type="ECO:0000313" key="2">
    <source>
        <dbReference type="Proteomes" id="UP000070544"/>
    </source>
</evidence>
<protein>
    <recommendedName>
        <fullName evidence="3">SnoaL-like domain-containing protein</fullName>
    </recommendedName>
</protein>
<proteinExistence type="predicted"/>